<evidence type="ECO:0000313" key="1">
    <source>
        <dbReference type="EMBL" id="KAG8175303.1"/>
    </source>
</evidence>
<gene>
    <name evidence="1" type="ORF">JTE90_008313</name>
</gene>
<dbReference type="PANTHER" id="PTHR46880:SF9">
    <property type="entry name" value="ZINC FINGER PROTEIN 862"/>
    <property type="match status" value="1"/>
</dbReference>
<dbReference type="EMBL" id="JAFNEN010001034">
    <property type="protein sequence ID" value="KAG8175303.1"/>
    <property type="molecule type" value="Genomic_DNA"/>
</dbReference>
<reference evidence="1 2" key="1">
    <citation type="journal article" date="2022" name="Nat. Ecol. Evol.">
        <title>A masculinizing supergene underlies an exaggerated male reproductive morph in a spider.</title>
        <authorList>
            <person name="Hendrickx F."/>
            <person name="De Corte Z."/>
            <person name="Sonet G."/>
            <person name="Van Belleghem S.M."/>
            <person name="Kostlbacher S."/>
            <person name="Vangestel C."/>
        </authorList>
    </citation>
    <scope>NUCLEOTIDE SEQUENCE [LARGE SCALE GENOMIC DNA]</scope>
    <source>
        <strain evidence="1">W744_W776</strain>
    </source>
</reference>
<comment type="caution">
    <text evidence="1">The sequence shown here is derived from an EMBL/GenBank/DDBJ whole genome shotgun (WGS) entry which is preliminary data.</text>
</comment>
<evidence type="ECO:0000313" key="2">
    <source>
        <dbReference type="Proteomes" id="UP000827092"/>
    </source>
</evidence>
<proteinExistence type="predicted"/>
<dbReference type="PANTHER" id="PTHR46880">
    <property type="entry name" value="RAS-ASSOCIATING DOMAIN-CONTAINING PROTEIN"/>
    <property type="match status" value="1"/>
</dbReference>
<protein>
    <submittedName>
        <fullName evidence="1">Uncharacterized protein</fullName>
    </submittedName>
</protein>
<organism evidence="1 2">
    <name type="scientific">Oedothorax gibbosus</name>
    <dbReference type="NCBI Taxonomy" id="931172"/>
    <lineage>
        <taxon>Eukaryota</taxon>
        <taxon>Metazoa</taxon>
        <taxon>Ecdysozoa</taxon>
        <taxon>Arthropoda</taxon>
        <taxon>Chelicerata</taxon>
        <taxon>Arachnida</taxon>
        <taxon>Araneae</taxon>
        <taxon>Araneomorphae</taxon>
        <taxon>Entelegynae</taxon>
        <taxon>Araneoidea</taxon>
        <taxon>Linyphiidae</taxon>
        <taxon>Erigoninae</taxon>
        <taxon>Oedothorax</taxon>
    </lineage>
</organism>
<name>A0AAV6TUJ0_9ARAC</name>
<accession>A0AAV6TUJ0</accession>
<dbReference type="AlphaFoldDB" id="A0AAV6TUJ0"/>
<sequence>MQLQYMMQFMKDFQNLGYQKKFLCNGVFVFVGDEAAVNFGVRNGIATKLQEDIQWMIKVHCAGHRIELALKDVAKTIEIQKKGERLIPNIYLFNTTRVLLVAVFWNPEKP</sequence>
<dbReference type="Proteomes" id="UP000827092">
    <property type="component" value="Unassembled WGS sequence"/>
</dbReference>
<keyword evidence="2" id="KW-1185">Reference proteome</keyword>